<comment type="similarity">
    <text evidence="1">Belongs to the UPF0045 family.</text>
</comment>
<evidence type="ECO:0000259" key="3">
    <source>
        <dbReference type="Pfam" id="PF01910"/>
    </source>
</evidence>
<reference evidence="4" key="1">
    <citation type="journal article" date="2020" name="Fungal Divers.">
        <title>Resolving the Mortierellaceae phylogeny through synthesis of multi-gene phylogenetics and phylogenomics.</title>
        <authorList>
            <person name="Vandepol N."/>
            <person name="Liber J."/>
            <person name="Desiro A."/>
            <person name="Na H."/>
            <person name="Kennedy M."/>
            <person name="Barry K."/>
            <person name="Grigoriev I.V."/>
            <person name="Miller A.N."/>
            <person name="O'Donnell K."/>
            <person name="Stajich J.E."/>
            <person name="Bonito G."/>
        </authorList>
    </citation>
    <scope>NUCLEOTIDE SEQUENCE</scope>
    <source>
        <strain evidence="4">NRRL 28262</strain>
    </source>
</reference>
<dbReference type="InterPro" id="IPR002767">
    <property type="entry name" value="Thiamine_BP"/>
</dbReference>
<comment type="caution">
    <text evidence="4">The sequence shown here is derived from an EMBL/GenBank/DDBJ whole genome shotgun (WGS) entry which is preliminary data.</text>
</comment>
<dbReference type="Gene3D" id="3.30.70.930">
    <property type="match status" value="1"/>
</dbReference>
<feature type="region of interest" description="Disordered" evidence="2">
    <location>
        <begin position="1"/>
        <end position="55"/>
    </location>
</feature>
<evidence type="ECO:0000256" key="1">
    <source>
        <dbReference type="ARBA" id="ARBA00010272"/>
    </source>
</evidence>
<gene>
    <name evidence="4" type="ORF">BGZ95_010190</name>
</gene>
<feature type="domain" description="Thiamine-binding protein" evidence="3">
    <location>
        <begin position="71"/>
        <end position="148"/>
    </location>
</feature>
<evidence type="ECO:0000313" key="5">
    <source>
        <dbReference type="Proteomes" id="UP001194580"/>
    </source>
</evidence>
<dbReference type="AlphaFoldDB" id="A0AAD4H659"/>
<dbReference type="GO" id="GO:0005829">
    <property type="term" value="C:cytosol"/>
    <property type="evidence" value="ECO:0007669"/>
    <property type="project" value="TreeGrafter"/>
</dbReference>
<proteinExistence type="inferred from homology"/>
<dbReference type="Pfam" id="PF01910">
    <property type="entry name" value="Thiamine_BP"/>
    <property type="match status" value="1"/>
</dbReference>
<sequence>MYQPEKKIHPLAHNEEETSSLGEKLSGVSMSSSQEKTTGTVIDEKHSGATLNTSPATITPGEIESTLHCFADFAIYPLGTTTSFQKYIDEVEKVLERCGIDYKVHPQCTTIEGDMGAIMYALKSCHEALHAMGCPRIATNIRFDTGAENYRQLLAVEPIKE</sequence>
<name>A0AAD4H659_9FUNG</name>
<evidence type="ECO:0000313" key="4">
    <source>
        <dbReference type="EMBL" id="KAG0273999.1"/>
    </source>
</evidence>
<organism evidence="4 5">
    <name type="scientific">Linnemannia exigua</name>
    <dbReference type="NCBI Taxonomy" id="604196"/>
    <lineage>
        <taxon>Eukaryota</taxon>
        <taxon>Fungi</taxon>
        <taxon>Fungi incertae sedis</taxon>
        <taxon>Mucoromycota</taxon>
        <taxon>Mortierellomycotina</taxon>
        <taxon>Mortierellomycetes</taxon>
        <taxon>Mortierellales</taxon>
        <taxon>Mortierellaceae</taxon>
        <taxon>Linnemannia</taxon>
    </lineage>
</organism>
<feature type="compositionally biased region" description="Basic and acidic residues" evidence="2">
    <location>
        <begin position="1"/>
        <end position="16"/>
    </location>
</feature>
<dbReference type="SUPFAM" id="SSF89957">
    <property type="entry name" value="MTH1187/YkoF-like"/>
    <property type="match status" value="1"/>
</dbReference>
<dbReference type="Proteomes" id="UP001194580">
    <property type="component" value="Unassembled WGS sequence"/>
</dbReference>
<dbReference type="InterPro" id="IPR051614">
    <property type="entry name" value="UPF0045_domain"/>
</dbReference>
<feature type="non-terminal residue" evidence="4">
    <location>
        <position position="1"/>
    </location>
</feature>
<feature type="compositionally biased region" description="Polar residues" evidence="2">
    <location>
        <begin position="28"/>
        <end position="40"/>
    </location>
</feature>
<dbReference type="PANTHER" id="PTHR33777">
    <property type="entry name" value="UPF0045 PROTEIN ECM15"/>
    <property type="match status" value="1"/>
</dbReference>
<dbReference type="EMBL" id="JAAAIL010000665">
    <property type="protein sequence ID" value="KAG0273999.1"/>
    <property type="molecule type" value="Genomic_DNA"/>
</dbReference>
<dbReference type="NCBIfam" id="TIGR00106">
    <property type="entry name" value="MTH1187 family thiamine-binding protein"/>
    <property type="match status" value="1"/>
</dbReference>
<evidence type="ECO:0000256" key="2">
    <source>
        <dbReference type="SAM" id="MobiDB-lite"/>
    </source>
</evidence>
<accession>A0AAD4H659</accession>
<dbReference type="PANTHER" id="PTHR33777:SF1">
    <property type="entry name" value="UPF0045 PROTEIN ECM15"/>
    <property type="match status" value="1"/>
</dbReference>
<keyword evidence="5" id="KW-1185">Reference proteome</keyword>
<protein>
    <recommendedName>
        <fullName evidence="3">Thiamine-binding protein domain-containing protein</fullName>
    </recommendedName>
</protein>
<dbReference type="InterPro" id="IPR029756">
    <property type="entry name" value="MTH1187/YkoF-like"/>
</dbReference>